<dbReference type="InterPro" id="IPR057326">
    <property type="entry name" value="KR_dom"/>
</dbReference>
<dbReference type="PRINTS" id="PR00080">
    <property type="entry name" value="SDRFAMILY"/>
</dbReference>
<proteinExistence type="inferred from homology"/>
<evidence type="ECO:0000256" key="3">
    <source>
        <dbReference type="RuleBase" id="RU000363"/>
    </source>
</evidence>
<dbReference type="PATRIC" id="fig|60890.4.peg.2893"/>
<dbReference type="PANTHER" id="PTHR44196:SF1">
    <property type="entry name" value="DEHYDROGENASE_REDUCTASE SDR FAMILY MEMBER 7B"/>
    <property type="match status" value="1"/>
</dbReference>
<accession>A0A1B0ZUK3</accession>
<protein>
    <submittedName>
        <fullName evidence="5">Short-chain dehydrogenase</fullName>
    </submittedName>
</protein>
<dbReference type="PROSITE" id="PS00061">
    <property type="entry name" value="ADH_SHORT"/>
    <property type="match status" value="1"/>
</dbReference>
<evidence type="ECO:0000313" key="6">
    <source>
        <dbReference type="Proteomes" id="UP000092565"/>
    </source>
</evidence>
<evidence type="ECO:0000259" key="4">
    <source>
        <dbReference type="SMART" id="SM00822"/>
    </source>
</evidence>
<reference evidence="5 6" key="1">
    <citation type="submission" date="2016-04" db="EMBL/GenBank/DDBJ databases">
        <authorList>
            <person name="Evans L.H."/>
            <person name="Alamgir A."/>
            <person name="Owens N."/>
            <person name="Weber N.D."/>
            <person name="Virtaneva K."/>
            <person name="Barbian K."/>
            <person name="Babar A."/>
            <person name="Rosenke K."/>
        </authorList>
    </citation>
    <scope>NUCLEOTIDE SEQUENCE [LARGE SCALE GENOMIC DNA]</scope>
    <source>
        <strain evidence="5 6">JL2886</strain>
    </source>
</reference>
<dbReference type="SMART" id="SM00822">
    <property type="entry name" value="PKS_KR"/>
    <property type="match status" value="1"/>
</dbReference>
<sequence length="264" mass="28642">MEAAGRPMTKKKTAVISGGAGGLGRALSMALQARGWRVVLLDLDVSGLDSSETQIPIRCDLTDSTQLRSKAEQIEQQYPVIDLVIYNAGITQIGGFDTIDEASHRRVFDINYFAAVAMAGHFLAAVRRASGTHIAVSSVAGFTPLYHRTSYAASKHALEGFFKSLRSEERPYGVDVLIAAPSFVATNIGNDQRQIDGIARPGSAADGMDYMTPEAAAEEILRGLGRRQPMIPVGRVARLAWWVNSLAPRLYQRLMERQIGGHEG</sequence>
<dbReference type="PRINTS" id="PR00081">
    <property type="entry name" value="GDHRDH"/>
</dbReference>
<dbReference type="InterPro" id="IPR020904">
    <property type="entry name" value="Sc_DH/Rdtase_CS"/>
</dbReference>
<feature type="domain" description="Ketoreductase" evidence="4">
    <location>
        <begin position="12"/>
        <end position="148"/>
    </location>
</feature>
<dbReference type="Pfam" id="PF00106">
    <property type="entry name" value="adh_short"/>
    <property type="match status" value="1"/>
</dbReference>
<comment type="similarity">
    <text evidence="1 3">Belongs to the short-chain dehydrogenases/reductases (SDR) family.</text>
</comment>
<keyword evidence="6" id="KW-1185">Reference proteome</keyword>
<evidence type="ECO:0000313" key="5">
    <source>
        <dbReference type="EMBL" id="ANP37856.1"/>
    </source>
</evidence>
<dbReference type="PANTHER" id="PTHR44196">
    <property type="entry name" value="DEHYDROGENASE/REDUCTASE SDR FAMILY MEMBER 7B"/>
    <property type="match status" value="1"/>
</dbReference>
<evidence type="ECO:0000256" key="1">
    <source>
        <dbReference type="ARBA" id="ARBA00006484"/>
    </source>
</evidence>
<dbReference type="GO" id="GO:0016020">
    <property type="term" value="C:membrane"/>
    <property type="evidence" value="ECO:0007669"/>
    <property type="project" value="TreeGrafter"/>
</dbReference>
<organism evidence="5 6">
    <name type="scientific">Phaeobacter gallaeciensis</name>
    <dbReference type="NCBI Taxonomy" id="60890"/>
    <lineage>
        <taxon>Bacteria</taxon>
        <taxon>Pseudomonadati</taxon>
        <taxon>Pseudomonadota</taxon>
        <taxon>Alphaproteobacteria</taxon>
        <taxon>Rhodobacterales</taxon>
        <taxon>Roseobacteraceae</taxon>
        <taxon>Phaeobacter</taxon>
    </lineage>
</organism>
<dbReference type="GO" id="GO:0016491">
    <property type="term" value="F:oxidoreductase activity"/>
    <property type="evidence" value="ECO:0007669"/>
    <property type="project" value="UniProtKB-KW"/>
</dbReference>
<dbReference type="SUPFAM" id="SSF51735">
    <property type="entry name" value="NAD(P)-binding Rossmann-fold domains"/>
    <property type="match status" value="1"/>
</dbReference>
<dbReference type="Gene3D" id="3.40.50.720">
    <property type="entry name" value="NAD(P)-binding Rossmann-like Domain"/>
    <property type="match status" value="1"/>
</dbReference>
<dbReference type="InterPro" id="IPR002347">
    <property type="entry name" value="SDR_fam"/>
</dbReference>
<evidence type="ECO:0000256" key="2">
    <source>
        <dbReference type="ARBA" id="ARBA00023002"/>
    </source>
</evidence>
<dbReference type="AlphaFoldDB" id="A0A1B0ZUK3"/>
<name>A0A1B0ZUK3_9RHOB</name>
<gene>
    <name evidence="5" type="ORF">JL2886_02970</name>
</gene>
<keyword evidence="2" id="KW-0560">Oxidoreductase</keyword>
<dbReference type="InterPro" id="IPR036291">
    <property type="entry name" value="NAD(P)-bd_dom_sf"/>
</dbReference>
<dbReference type="Proteomes" id="UP000092565">
    <property type="component" value="Chromosome"/>
</dbReference>
<dbReference type="EMBL" id="CP015124">
    <property type="protein sequence ID" value="ANP37856.1"/>
    <property type="molecule type" value="Genomic_DNA"/>
</dbReference>